<sequence length="198" mass="22648">MDHSTGLSKEEQWRAAWAWVEANRYMVKAMAARYLKFMASDQEDIIQEAVIVAYQVLNTLARKNVPASRYGAYFRTMFRTRCIKLAAGGRVTTTFDLDKIPVISPDTDFYEVDKAIIEAALQIMTDRQRQVFRWILEQPEPINATAVARKFGIQNRSARKLINSGIKRIRRNKNIADQYRPVRTAVSDSPQTLAMDAG</sequence>
<dbReference type="SUPFAM" id="SSF88946">
    <property type="entry name" value="Sigma2 domain of RNA polymerase sigma factors"/>
    <property type="match status" value="1"/>
</dbReference>
<dbReference type="RefSeq" id="WP_267926001.1">
    <property type="nucleotide sequence ID" value="NZ_AP024233.1"/>
</dbReference>
<dbReference type="GO" id="GO:0003700">
    <property type="term" value="F:DNA-binding transcription factor activity"/>
    <property type="evidence" value="ECO:0007669"/>
    <property type="project" value="InterPro"/>
</dbReference>
<evidence type="ECO:0000313" key="2">
    <source>
        <dbReference type="Proteomes" id="UP001063350"/>
    </source>
</evidence>
<dbReference type="Gene3D" id="1.10.1740.10">
    <property type="match status" value="1"/>
</dbReference>
<reference evidence="1" key="1">
    <citation type="submission" date="2020-12" db="EMBL/GenBank/DDBJ databases">
        <title>Desulfobium dissulfuricans gen. nov., sp. nov., a novel mesophilic, sulfate-reducing bacterium isolated from a deep-sea hydrothermal vent.</title>
        <authorList>
            <person name="Hashimoto Y."/>
            <person name="Tame A."/>
            <person name="Sawayama S."/>
            <person name="Miyazaki J."/>
            <person name="Takai K."/>
            <person name="Nakagawa S."/>
        </authorList>
    </citation>
    <scope>NUCLEOTIDE SEQUENCE</scope>
    <source>
        <strain evidence="1">GF1</strain>
    </source>
</reference>
<keyword evidence="2" id="KW-1185">Reference proteome</keyword>
<evidence type="ECO:0008006" key="3">
    <source>
        <dbReference type="Google" id="ProtNLM"/>
    </source>
</evidence>
<dbReference type="EMBL" id="AP024233">
    <property type="protein sequence ID" value="BCO09245.1"/>
    <property type="molecule type" value="Genomic_DNA"/>
</dbReference>
<dbReference type="InterPro" id="IPR013325">
    <property type="entry name" value="RNA_pol_sigma_r2"/>
</dbReference>
<dbReference type="InterPro" id="IPR013324">
    <property type="entry name" value="RNA_pol_sigma_r3/r4-like"/>
</dbReference>
<organism evidence="1 2">
    <name type="scientific">Desulfolithobacter dissulfuricans</name>
    <dbReference type="NCBI Taxonomy" id="2795293"/>
    <lineage>
        <taxon>Bacteria</taxon>
        <taxon>Pseudomonadati</taxon>
        <taxon>Thermodesulfobacteriota</taxon>
        <taxon>Desulfobulbia</taxon>
        <taxon>Desulfobulbales</taxon>
        <taxon>Desulfobulbaceae</taxon>
        <taxon>Desulfolithobacter</taxon>
    </lineage>
</organism>
<protein>
    <recommendedName>
        <fullName evidence="3">RNA polymerase sigma-70 region 2 domain-containing protein</fullName>
    </recommendedName>
</protein>
<dbReference type="GO" id="GO:0006352">
    <property type="term" value="P:DNA-templated transcription initiation"/>
    <property type="evidence" value="ECO:0007669"/>
    <property type="project" value="InterPro"/>
</dbReference>
<dbReference type="Proteomes" id="UP001063350">
    <property type="component" value="Chromosome"/>
</dbReference>
<dbReference type="AlphaFoldDB" id="A0A915UA80"/>
<gene>
    <name evidence="1" type="ORF">GF1_16210</name>
</gene>
<name>A0A915UA80_9BACT</name>
<dbReference type="KEGG" id="ddu:GF1_16210"/>
<dbReference type="SUPFAM" id="SSF88659">
    <property type="entry name" value="Sigma3 and sigma4 domains of RNA polymerase sigma factors"/>
    <property type="match status" value="1"/>
</dbReference>
<accession>A0A915UA80</accession>
<evidence type="ECO:0000313" key="1">
    <source>
        <dbReference type="EMBL" id="BCO09245.1"/>
    </source>
</evidence>
<proteinExistence type="predicted"/>